<organism evidence="13">
    <name type="scientific">Salpingoeca rosetta (strain ATCC 50818 / BSB-021)</name>
    <dbReference type="NCBI Taxonomy" id="946362"/>
    <lineage>
        <taxon>Eukaryota</taxon>
        <taxon>Choanoflagellata</taxon>
        <taxon>Craspedida</taxon>
        <taxon>Salpingoecidae</taxon>
        <taxon>Salpingoeca</taxon>
    </lineage>
</organism>
<dbReference type="RefSeq" id="XP_004998482.1">
    <property type="nucleotide sequence ID" value="XM_004998425.1"/>
</dbReference>
<keyword evidence="6" id="KW-0963">Cytoplasm</keyword>
<comment type="subcellular location">
    <subcellularLocation>
        <location evidence="2">Cytoplasm</location>
        <location evidence="2">Cytoskeleton</location>
        <location evidence="2">Cilium basal body</location>
    </subcellularLocation>
    <subcellularLocation>
        <location evidence="1">Cytoplasm</location>
        <location evidence="1">Cytoskeleton</location>
        <location evidence="1">Microtubule organizing center</location>
        <location evidence="1">Centrosome</location>
        <location evidence="1">Centriole</location>
    </subcellularLocation>
    <subcellularLocation>
        <location evidence="3">Cytoplasm</location>
        <location evidence="3">Cytoskeleton</location>
        <location evidence="3">Spindle</location>
    </subcellularLocation>
</comment>
<keyword evidence="7" id="KW-0970">Cilium biogenesis/degradation</keyword>
<protein>
    <recommendedName>
        <fullName evidence="5">Centrosomal protein of 19 kDa</fullName>
    </recommendedName>
</protein>
<gene>
    <name evidence="12" type="ORF">PTSG_01009</name>
</gene>
<dbReference type="STRING" id="946362.F2TY48"/>
<dbReference type="KEGG" id="sre:PTSG_01009"/>
<dbReference type="EMBL" id="GL832956">
    <property type="protein sequence ID" value="EGD76307.1"/>
    <property type="molecule type" value="Genomic_DNA"/>
</dbReference>
<evidence type="ECO:0000256" key="2">
    <source>
        <dbReference type="ARBA" id="ARBA00004120"/>
    </source>
</evidence>
<reference evidence="12" key="1">
    <citation type="submission" date="2009-08" db="EMBL/GenBank/DDBJ databases">
        <title>Annotation of Salpingoeca rosetta.</title>
        <authorList>
            <consortium name="The Broad Institute Genome Sequencing Platform"/>
            <person name="Russ C."/>
            <person name="Cuomo C."/>
            <person name="Burger G."/>
            <person name="Gray M.W."/>
            <person name="Holland P.W.H."/>
            <person name="King N."/>
            <person name="Lang F.B.F."/>
            <person name="Roger A.J."/>
            <person name="Ruiz-Trillo I."/>
            <person name="Young S.K."/>
            <person name="Zeng Q."/>
            <person name="Gargeya S."/>
            <person name="Alvarado L."/>
            <person name="Berlin A."/>
            <person name="Chapman S.B."/>
            <person name="Chen Z."/>
            <person name="Freedman E."/>
            <person name="Gellesch M."/>
            <person name="Goldberg J."/>
            <person name="Griggs A."/>
            <person name="Gujja S."/>
            <person name="Heilman E."/>
            <person name="Heiman D."/>
            <person name="Howarth C."/>
            <person name="Mehta T."/>
            <person name="Neiman D."/>
            <person name="Pearson M."/>
            <person name="Roberts A."/>
            <person name="Saif S."/>
            <person name="Shea T."/>
            <person name="Shenoy N."/>
            <person name="Sisk P."/>
            <person name="Stolte C."/>
            <person name="Sykes S."/>
            <person name="White J."/>
            <person name="Yandava C."/>
            <person name="Haas B."/>
            <person name="Nusbaum C."/>
            <person name="Birren B."/>
        </authorList>
    </citation>
    <scope>NUCLEOTIDE SEQUENCE [LARGE SCALE GENOMIC DNA]</scope>
    <source>
        <strain evidence="12">ATCC 50818</strain>
    </source>
</reference>
<dbReference type="FunCoup" id="F2TY48">
    <property type="interactions" value="111"/>
</dbReference>
<proteinExistence type="inferred from homology"/>
<dbReference type="AlphaFoldDB" id="F2TY48"/>
<dbReference type="GO" id="GO:0005814">
    <property type="term" value="C:centriole"/>
    <property type="evidence" value="ECO:0007669"/>
    <property type="project" value="UniProtKB-SubCell"/>
</dbReference>
<dbReference type="GO" id="GO:0036064">
    <property type="term" value="C:ciliary basal body"/>
    <property type="evidence" value="ECO:0007669"/>
    <property type="project" value="TreeGrafter"/>
</dbReference>
<dbReference type="PANTHER" id="PTHR31539">
    <property type="entry name" value="CENTROSOMAL PROTEIN OF 19K CEP19"/>
    <property type="match status" value="1"/>
</dbReference>
<dbReference type="OrthoDB" id="2163581at2759"/>
<accession>F2TY48</accession>
<name>F2TY48_SALR5</name>
<dbReference type="GeneID" id="16079076"/>
<sequence>MSATLQAAGVGARLEPPAVIIDYIERATGRRRRRIIPVRRKYNETPTQLLDMMRLHHETYLDCIGETKVLQALQALVDAMDNVKEGNLNVLPDEVLEAKKKEMDADFERNRVSKDSTDFEYDVQKEFGPAKEASGWDSDGSEDSEW</sequence>
<dbReference type="GO" id="GO:0034454">
    <property type="term" value="P:microtubule anchoring at centrosome"/>
    <property type="evidence" value="ECO:0007669"/>
    <property type="project" value="TreeGrafter"/>
</dbReference>
<evidence type="ECO:0000256" key="7">
    <source>
        <dbReference type="ARBA" id="ARBA00022794"/>
    </source>
</evidence>
<evidence type="ECO:0000256" key="10">
    <source>
        <dbReference type="ARBA" id="ARBA00023273"/>
    </source>
</evidence>
<dbReference type="GO" id="GO:0000922">
    <property type="term" value="C:spindle pole"/>
    <property type="evidence" value="ECO:0007669"/>
    <property type="project" value="TreeGrafter"/>
</dbReference>
<comment type="similarity">
    <text evidence="4">Belongs to the CEP19 family.</text>
</comment>
<dbReference type="PANTHER" id="PTHR31539:SF1">
    <property type="entry name" value="CENTROSOMAL PROTEIN OF 19 KDA"/>
    <property type="match status" value="1"/>
</dbReference>
<keyword evidence="10" id="KW-0966">Cell projection</keyword>
<dbReference type="Pfam" id="PF14933">
    <property type="entry name" value="CEP19"/>
    <property type="match status" value="2"/>
</dbReference>
<evidence type="ECO:0000256" key="5">
    <source>
        <dbReference type="ARBA" id="ARBA00022015"/>
    </source>
</evidence>
<evidence type="ECO:0000256" key="4">
    <source>
        <dbReference type="ARBA" id="ARBA00009371"/>
    </source>
</evidence>
<evidence type="ECO:0000256" key="6">
    <source>
        <dbReference type="ARBA" id="ARBA00022490"/>
    </source>
</evidence>
<dbReference type="eggNOG" id="ENOG502RZP1">
    <property type="taxonomic scope" value="Eukaryota"/>
</dbReference>
<evidence type="ECO:0000256" key="1">
    <source>
        <dbReference type="ARBA" id="ARBA00004114"/>
    </source>
</evidence>
<keyword evidence="8" id="KW-0969">Cilium</keyword>
<evidence type="ECO:0000313" key="12">
    <source>
        <dbReference type="EMBL" id="EGD76307.1"/>
    </source>
</evidence>
<evidence type="ECO:0000256" key="11">
    <source>
        <dbReference type="SAM" id="MobiDB-lite"/>
    </source>
</evidence>
<keyword evidence="9" id="KW-0206">Cytoskeleton</keyword>
<feature type="region of interest" description="Disordered" evidence="11">
    <location>
        <begin position="118"/>
        <end position="146"/>
    </location>
</feature>
<evidence type="ECO:0000256" key="9">
    <source>
        <dbReference type="ARBA" id="ARBA00023212"/>
    </source>
</evidence>
<dbReference type="InParanoid" id="F2TY48"/>
<evidence type="ECO:0000256" key="3">
    <source>
        <dbReference type="ARBA" id="ARBA00004186"/>
    </source>
</evidence>
<dbReference type="GO" id="GO:0097712">
    <property type="term" value="P:vesicle targeting, trans-Golgi to periciliary membrane compartment"/>
    <property type="evidence" value="ECO:0007669"/>
    <property type="project" value="TreeGrafter"/>
</dbReference>
<evidence type="ECO:0000313" key="13">
    <source>
        <dbReference type="Proteomes" id="UP000007799"/>
    </source>
</evidence>
<keyword evidence="13" id="KW-1185">Reference proteome</keyword>
<evidence type="ECO:0000256" key="8">
    <source>
        <dbReference type="ARBA" id="ARBA00023069"/>
    </source>
</evidence>
<dbReference type="InterPro" id="IPR029412">
    <property type="entry name" value="CEP19"/>
</dbReference>
<feature type="compositionally biased region" description="Basic and acidic residues" evidence="11">
    <location>
        <begin position="118"/>
        <end position="129"/>
    </location>
</feature>
<dbReference type="Proteomes" id="UP000007799">
    <property type="component" value="Unassembled WGS sequence"/>
</dbReference>